<feature type="domain" description="F-box" evidence="8">
    <location>
        <begin position="14"/>
        <end position="61"/>
    </location>
</feature>
<evidence type="ECO:0000259" key="8">
    <source>
        <dbReference type="PROSITE" id="PS50181"/>
    </source>
</evidence>
<dbReference type="EMBL" id="JARQWQ010000010">
    <property type="protein sequence ID" value="KAK2569369.1"/>
    <property type="molecule type" value="Genomic_DNA"/>
</dbReference>
<dbReference type="Pfam" id="PF02984">
    <property type="entry name" value="Cyclin_C"/>
    <property type="match status" value="1"/>
</dbReference>
<reference evidence="9" key="2">
    <citation type="journal article" date="2023" name="Science">
        <title>Genomic signatures of disease resistance in endangered staghorn corals.</title>
        <authorList>
            <person name="Vollmer S.V."/>
            <person name="Selwyn J.D."/>
            <person name="Despard B.A."/>
            <person name="Roesel C.L."/>
        </authorList>
    </citation>
    <scope>NUCLEOTIDE SEQUENCE</scope>
    <source>
        <strain evidence="9">K2</strain>
    </source>
</reference>
<protein>
    <recommendedName>
        <fullName evidence="3">Cyclin-F</fullName>
    </recommendedName>
</protein>
<comment type="caution">
    <text evidence="9">The sequence shown here is derived from an EMBL/GenBank/DDBJ whole genome shotgun (WGS) entry which is preliminary data.</text>
</comment>
<proteinExistence type="inferred from homology"/>
<reference evidence="9" key="1">
    <citation type="journal article" date="2023" name="G3 (Bethesda)">
        <title>Whole genome assembly and annotation of the endangered Caribbean coral Acropora cervicornis.</title>
        <authorList>
            <person name="Selwyn J.D."/>
            <person name="Vollmer S.V."/>
        </authorList>
    </citation>
    <scope>NUCLEOTIDE SEQUENCE</scope>
    <source>
        <strain evidence="9">K2</strain>
    </source>
</reference>
<dbReference type="InterPro" id="IPR006671">
    <property type="entry name" value="Cyclin_N"/>
</dbReference>
<dbReference type="InterPro" id="IPR036915">
    <property type="entry name" value="Cyclin-like_sf"/>
</dbReference>
<organism evidence="9 10">
    <name type="scientific">Acropora cervicornis</name>
    <name type="common">Staghorn coral</name>
    <dbReference type="NCBI Taxonomy" id="6130"/>
    <lineage>
        <taxon>Eukaryota</taxon>
        <taxon>Metazoa</taxon>
        <taxon>Cnidaria</taxon>
        <taxon>Anthozoa</taxon>
        <taxon>Hexacorallia</taxon>
        <taxon>Scleractinia</taxon>
        <taxon>Astrocoeniina</taxon>
        <taxon>Acroporidae</taxon>
        <taxon>Acropora</taxon>
    </lineage>
</organism>
<dbReference type="GO" id="GO:0005814">
    <property type="term" value="C:centriole"/>
    <property type="evidence" value="ECO:0007669"/>
    <property type="project" value="UniProtKB-SubCell"/>
</dbReference>
<evidence type="ECO:0000313" key="9">
    <source>
        <dbReference type="EMBL" id="KAK2569369.1"/>
    </source>
</evidence>
<gene>
    <name evidence="9" type="ORF">P5673_006291</name>
</gene>
<dbReference type="InterPro" id="IPR013763">
    <property type="entry name" value="Cyclin-like_dom"/>
</dbReference>
<evidence type="ECO:0000256" key="5">
    <source>
        <dbReference type="ARBA" id="ARBA00023127"/>
    </source>
</evidence>
<dbReference type="SUPFAM" id="SSF47954">
    <property type="entry name" value="Cyclin-like"/>
    <property type="match status" value="2"/>
</dbReference>
<dbReference type="Proteomes" id="UP001249851">
    <property type="component" value="Unassembled WGS sequence"/>
</dbReference>
<keyword evidence="4" id="KW-0963">Cytoplasm</keyword>
<keyword evidence="10" id="KW-1185">Reference proteome</keyword>
<dbReference type="PROSITE" id="PS50181">
    <property type="entry name" value="FBOX"/>
    <property type="match status" value="1"/>
</dbReference>
<dbReference type="SUPFAM" id="SSF81383">
    <property type="entry name" value="F-box domain"/>
    <property type="match status" value="1"/>
</dbReference>
<dbReference type="Gene3D" id="1.25.40.10">
    <property type="entry name" value="Tetratricopeptide repeat domain"/>
    <property type="match status" value="1"/>
</dbReference>
<evidence type="ECO:0000256" key="7">
    <source>
        <dbReference type="RuleBase" id="RU000383"/>
    </source>
</evidence>
<dbReference type="Gene3D" id="1.10.472.10">
    <property type="entry name" value="Cyclin-like"/>
    <property type="match status" value="2"/>
</dbReference>
<dbReference type="PANTHER" id="PTHR10177">
    <property type="entry name" value="CYCLINS"/>
    <property type="match status" value="1"/>
</dbReference>
<sequence length="746" mass="84249">MRLRTRIPTRARSRCSLLDLPEEVILHILKFFKADELMCLRVVCSCLKNLVDDSSSLWTSASFLGVWPSHKNLPLLRRVANLGNPEALIKLGLAHLYNEGISENGEKGSVNAKENGRLAAELFYKAECTIPNAAPFTWFFVRPPWAPSGVCCKSCVFNSMVELCSDAEDDRKQEESLQWLKNAANQGSCHAAFELWKLNFCQGPLEPYSRLQRLRELRDCAKDNHCDAQLTLALEYANGNLGGVTKSQVAEFITQFVARSKPLNSHKLFSFQTELNSTMRYILVDWLVEVAVMKDFPSQIVHIAVNCVDQYLMRRKVQRSELQLLGITCMLIVARFQGTDIVTIREAAWLTDGTYKYEEVVRMMGEVMSCIKGQVRVLTIPDFLQLFCSLGAVSPKTECIAGYIADLSILHTECGRFSPGLMAASSVLLANSIQQIGTIFYYREATYDYEGISPCLILFHSSPPTENPWPQHMREMTGLGVVQLLDCTLHLHQQCLLDEYPVDHRNVKLKAIKERYSDERFMKVSEMKVPSHEEMHRYILPIALQSELQREKHSGCTDRGNSRTRCTSYAQQTTADDMLNVSISSLSESGYDGDMEDEGDLTVNDVFADEELSSEFVDEENSVLKKQSKDSSFLKWDVFSRMSSTPSILHPTGFDGAFDTEVQNMETDFEPVPIDNEICSANELCTPIAMEPNEAMELGESCPRPIASNIQRRQPLRAIQNNVCDRTSMNLKSQRRASAWTRAVTN</sequence>
<dbReference type="CDD" id="cd20521">
    <property type="entry name" value="CYCLIN_CCNF_rpt1"/>
    <property type="match status" value="1"/>
</dbReference>
<dbReference type="InterPro" id="IPR011990">
    <property type="entry name" value="TPR-like_helical_dom_sf"/>
</dbReference>
<evidence type="ECO:0000256" key="1">
    <source>
        <dbReference type="ARBA" id="ARBA00004114"/>
    </source>
</evidence>
<dbReference type="Pfam" id="PF00134">
    <property type="entry name" value="Cyclin_N"/>
    <property type="match status" value="1"/>
</dbReference>
<comment type="subcellular location">
    <subcellularLocation>
        <location evidence="1">Cytoplasm</location>
        <location evidence="1">Cytoskeleton</location>
        <location evidence="1">Microtubule organizing center</location>
        <location evidence="1">Centrosome</location>
        <location evidence="1">Centriole</location>
    </subcellularLocation>
    <subcellularLocation>
        <location evidence="2">Cytoplasm</location>
        <location evidence="2">Perinuclear region</location>
    </subcellularLocation>
</comment>
<dbReference type="AlphaFoldDB" id="A0AAD9QXJ6"/>
<dbReference type="SMART" id="SM00385">
    <property type="entry name" value="CYCLIN"/>
    <property type="match status" value="2"/>
</dbReference>
<keyword evidence="5 7" id="KW-0195">Cyclin</keyword>
<dbReference type="InterPro" id="IPR039361">
    <property type="entry name" value="Cyclin"/>
</dbReference>
<evidence type="ECO:0000256" key="2">
    <source>
        <dbReference type="ARBA" id="ARBA00004556"/>
    </source>
</evidence>
<dbReference type="InterPro" id="IPR036047">
    <property type="entry name" value="F-box-like_dom_sf"/>
</dbReference>
<dbReference type="GO" id="GO:0048471">
    <property type="term" value="C:perinuclear region of cytoplasm"/>
    <property type="evidence" value="ECO:0007669"/>
    <property type="project" value="UniProtKB-SubCell"/>
</dbReference>
<dbReference type="SMART" id="SM01332">
    <property type="entry name" value="Cyclin_C"/>
    <property type="match status" value="1"/>
</dbReference>
<keyword evidence="6" id="KW-0206">Cytoskeleton</keyword>
<dbReference type="InterPro" id="IPR004367">
    <property type="entry name" value="Cyclin_C-dom"/>
</dbReference>
<evidence type="ECO:0000256" key="3">
    <source>
        <dbReference type="ARBA" id="ARBA00019493"/>
    </source>
</evidence>
<accession>A0AAD9QXJ6</accession>
<evidence type="ECO:0000256" key="4">
    <source>
        <dbReference type="ARBA" id="ARBA00022490"/>
    </source>
</evidence>
<dbReference type="SMART" id="SM00256">
    <property type="entry name" value="FBOX"/>
    <property type="match status" value="1"/>
</dbReference>
<comment type="similarity">
    <text evidence="7">Belongs to the cyclin family.</text>
</comment>
<dbReference type="FunFam" id="1.10.472.10:FF:000038">
    <property type="entry name" value="Cyclin F"/>
    <property type="match status" value="1"/>
</dbReference>
<evidence type="ECO:0000313" key="10">
    <source>
        <dbReference type="Proteomes" id="UP001249851"/>
    </source>
</evidence>
<name>A0AAD9QXJ6_ACRCE</name>
<dbReference type="Pfam" id="PF12937">
    <property type="entry name" value="F-box-like"/>
    <property type="match status" value="1"/>
</dbReference>
<evidence type="ECO:0000256" key="6">
    <source>
        <dbReference type="ARBA" id="ARBA00023212"/>
    </source>
</evidence>
<dbReference type="InterPro" id="IPR001810">
    <property type="entry name" value="F-box_dom"/>
</dbReference>
<dbReference type="Gene3D" id="1.20.1280.50">
    <property type="match status" value="1"/>
</dbReference>